<dbReference type="Proteomes" id="UP000539175">
    <property type="component" value="Unassembled WGS sequence"/>
</dbReference>
<dbReference type="EMBL" id="JACIIZ010000010">
    <property type="protein sequence ID" value="MBB6253017.1"/>
    <property type="molecule type" value="Genomic_DNA"/>
</dbReference>
<accession>A0A7X0EDP8</accession>
<comment type="caution">
    <text evidence="1">The sequence shown here is derived from an EMBL/GenBank/DDBJ whole genome shotgun (WGS) entry which is preliminary data.</text>
</comment>
<organism evidence="1 2">
    <name type="scientific">Nitrospirillum iridis</name>
    <dbReference type="NCBI Taxonomy" id="765888"/>
    <lineage>
        <taxon>Bacteria</taxon>
        <taxon>Pseudomonadati</taxon>
        <taxon>Pseudomonadota</taxon>
        <taxon>Alphaproteobacteria</taxon>
        <taxon>Rhodospirillales</taxon>
        <taxon>Azospirillaceae</taxon>
        <taxon>Nitrospirillum</taxon>
    </lineage>
</organism>
<evidence type="ECO:0000313" key="1">
    <source>
        <dbReference type="EMBL" id="MBB6253017.1"/>
    </source>
</evidence>
<evidence type="ECO:0000313" key="2">
    <source>
        <dbReference type="Proteomes" id="UP000539175"/>
    </source>
</evidence>
<dbReference type="AlphaFoldDB" id="A0A7X0EDP8"/>
<dbReference type="RefSeq" id="WP_184803013.1">
    <property type="nucleotide sequence ID" value="NZ_JACIIZ010000010.1"/>
</dbReference>
<gene>
    <name evidence="1" type="ORF">FHS74_003586</name>
</gene>
<proteinExistence type="predicted"/>
<protein>
    <submittedName>
        <fullName evidence="1">Uncharacterized protein</fullName>
    </submittedName>
</protein>
<keyword evidence="2" id="KW-1185">Reference proteome</keyword>
<name>A0A7X0EDP8_9PROT</name>
<reference evidence="1 2" key="1">
    <citation type="submission" date="2020-08" db="EMBL/GenBank/DDBJ databases">
        <title>Genomic Encyclopedia of Type Strains, Phase IV (KMG-IV): sequencing the most valuable type-strain genomes for metagenomic binning, comparative biology and taxonomic classification.</title>
        <authorList>
            <person name="Goeker M."/>
        </authorList>
    </citation>
    <scope>NUCLEOTIDE SEQUENCE [LARGE SCALE GENOMIC DNA]</scope>
    <source>
        <strain evidence="1 2">DSM 22198</strain>
    </source>
</reference>
<sequence>MALNVTANGTVNGTMVKWSDIVSADNVDPSWDPASTTNSAGENLLSNLASPIIDGCQLGDAFVIYARNEVWAAEYVGGNDIFTFRAIFTDQGIINSNCSVEVDRKHFVFGPTDIYTHDGISKLSVCDNKVRRYIFSSLNMSKADRCFVHHDQAMNLLWFCYPSSDGQTAYKNPDRCNRAAVFAYNTGQWSFVDLPDATGAAFMDTNTIHTWESAANLTWDNLGGSWASQDDGYQAHSVFLCKNGDTSDAGLTGIMYASDRVDDGVVTAPADLAVMPRAFVERTYVDLDAVVGPALTGYKYARKLWPEITAIKTGVRVYFRFGTSDIPNGSVTWDPPIPYDVDTDYQIDLRSSGRFLSYRLYCDEPSDFHFSGFDADVVILGRR</sequence>